<evidence type="ECO:0000313" key="5">
    <source>
        <dbReference type="Proteomes" id="UP000011200"/>
    </source>
</evidence>
<reference evidence="5" key="2">
    <citation type="submission" date="2018-03" db="EMBL/GenBank/DDBJ databases">
        <authorList>
            <person name="Derbyshire K."/>
            <person name="Gray T.A."/>
            <person name="Champion M."/>
        </authorList>
    </citation>
    <scope>NUCLEOTIDE SEQUENCE [LARGE SCALE GENOMIC DNA]</scope>
    <source>
        <strain evidence="5">MKD8</strain>
    </source>
</reference>
<dbReference type="GO" id="GO:0003700">
    <property type="term" value="F:DNA-binding transcription factor activity"/>
    <property type="evidence" value="ECO:0007669"/>
    <property type="project" value="TreeGrafter"/>
</dbReference>
<dbReference type="Proteomes" id="UP000011200">
    <property type="component" value="Chromosome"/>
</dbReference>
<proteinExistence type="predicted"/>
<dbReference type="Gene3D" id="2.60.120.10">
    <property type="entry name" value="Jelly Rolls"/>
    <property type="match status" value="1"/>
</dbReference>
<evidence type="ECO:0000256" key="1">
    <source>
        <dbReference type="ARBA" id="ARBA00023125"/>
    </source>
</evidence>
<sequence length="204" mass="22887">MPSCFAMKAKHQEDGQETDQDVDALVRRRLRELRSERGLTLEDVASRAQIDVSTLSRLESGKRRLALDHLPRLATALSVTTDDLLRAPEAEDPRVRGTATTRDNITYWPLTRHGPANGLHAYKIRISEQRNTPPAELPVHEGRDWMYVLAGKLRLILGEQDFTVGPGEAVEFSTWTPHWFGVVDGPVEAVTIFGLHGEQVHLHS</sequence>
<evidence type="ECO:0000256" key="2">
    <source>
        <dbReference type="SAM" id="MobiDB-lite"/>
    </source>
</evidence>
<dbReference type="EMBL" id="CP027541">
    <property type="protein sequence ID" value="AWT55184.1"/>
    <property type="molecule type" value="Genomic_DNA"/>
</dbReference>
<feature type="region of interest" description="Disordered" evidence="2">
    <location>
        <begin position="1"/>
        <end position="20"/>
    </location>
</feature>
<accession>A0A2U9PTW8</accession>
<dbReference type="InterPro" id="IPR013096">
    <property type="entry name" value="Cupin_2"/>
</dbReference>
<dbReference type="InterPro" id="IPR050807">
    <property type="entry name" value="TransReg_Diox_bact_type"/>
</dbReference>
<dbReference type="InterPro" id="IPR010982">
    <property type="entry name" value="Lambda_DNA-bd_dom_sf"/>
</dbReference>
<dbReference type="SUPFAM" id="SSF47413">
    <property type="entry name" value="lambda repressor-like DNA-binding domains"/>
    <property type="match status" value="1"/>
</dbReference>
<reference evidence="4 5" key="1">
    <citation type="journal article" date="2013" name="Genome Announc.">
        <title>Draft genome sequence of MKD8, a conjugal recipient Mycobacterium smegmatis strain.</title>
        <authorList>
            <person name="Gray T.A."/>
            <person name="Palumbo M.J."/>
            <person name="Derbyshire K.M."/>
        </authorList>
    </citation>
    <scope>NUCLEOTIDE SEQUENCE [LARGE SCALE GENOMIC DNA]</scope>
    <source>
        <strain evidence="4 5">MKD8</strain>
    </source>
</reference>
<keyword evidence="1" id="KW-0238">DNA-binding</keyword>
<evidence type="ECO:0000259" key="3">
    <source>
        <dbReference type="PROSITE" id="PS50943"/>
    </source>
</evidence>
<evidence type="ECO:0000313" key="4">
    <source>
        <dbReference type="EMBL" id="AWT55184.1"/>
    </source>
</evidence>
<dbReference type="SUPFAM" id="SSF51182">
    <property type="entry name" value="RmlC-like cupins"/>
    <property type="match status" value="1"/>
</dbReference>
<dbReference type="InterPro" id="IPR014710">
    <property type="entry name" value="RmlC-like_jellyroll"/>
</dbReference>
<dbReference type="SMART" id="SM00530">
    <property type="entry name" value="HTH_XRE"/>
    <property type="match status" value="1"/>
</dbReference>
<dbReference type="AlphaFoldDB" id="A0A2U9PTW8"/>
<dbReference type="InterPro" id="IPR011051">
    <property type="entry name" value="RmlC_Cupin_sf"/>
</dbReference>
<dbReference type="Gene3D" id="1.10.260.40">
    <property type="entry name" value="lambda repressor-like DNA-binding domains"/>
    <property type="match status" value="1"/>
</dbReference>
<dbReference type="PANTHER" id="PTHR46797:SF1">
    <property type="entry name" value="METHYLPHOSPHONATE SYNTHASE"/>
    <property type="match status" value="1"/>
</dbReference>
<protein>
    <submittedName>
        <fullName evidence="4">Regulatory protein</fullName>
    </submittedName>
</protein>
<dbReference type="GO" id="GO:0003677">
    <property type="term" value="F:DNA binding"/>
    <property type="evidence" value="ECO:0007669"/>
    <property type="project" value="UniProtKB-KW"/>
</dbReference>
<dbReference type="CDD" id="cd02209">
    <property type="entry name" value="cupin_XRE_C"/>
    <property type="match status" value="1"/>
</dbReference>
<dbReference type="GO" id="GO:0005829">
    <property type="term" value="C:cytosol"/>
    <property type="evidence" value="ECO:0007669"/>
    <property type="project" value="TreeGrafter"/>
</dbReference>
<gene>
    <name evidence="4" type="ORF">D806_042190</name>
</gene>
<dbReference type="PANTHER" id="PTHR46797">
    <property type="entry name" value="HTH-TYPE TRANSCRIPTIONAL REGULATOR"/>
    <property type="match status" value="1"/>
</dbReference>
<feature type="domain" description="HTH cro/C1-type" evidence="3">
    <location>
        <begin position="30"/>
        <end position="84"/>
    </location>
</feature>
<dbReference type="PROSITE" id="PS50943">
    <property type="entry name" value="HTH_CROC1"/>
    <property type="match status" value="1"/>
</dbReference>
<organism evidence="4 5">
    <name type="scientific">Mycolicibacterium smegmatis (strain MKD8)</name>
    <name type="common">Mycobacterium smegmatis</name>
    <dbReference type="NCBI Taxonomy" id="1214915"/>
    <lineage>
        <taxon>Bacteria</taxon>
        <taxon>Bacillati</taxon>
        <taxon>Actinomycetota</taxon>
        <taxon>Actinomycetes</taxon>
        <taxon>Mycobacteriales</taxon>
        <taxon>Mycobacteriaceae</taxon>
        <taxon>Mycolicibacterium</taxon>
    </lineage>
</organism>
<dbReference type="Pfam" id="PF07883">
    <property type="entry name" value="Cupin_2"/>
    <property type="match status" value="1"/>
</dbReference>
<dbReference type="InterPro" id="IPR001387">
    <property type="entry name" value="Cro/C1-type_HTH"/>
</dbReference>
<dbReference type="CDD" id="cd00093">
    <property type="entry name" value="HTH_XRE"/>
    <property type="match status" value="1"/>
</dbReference>
<name>A0A2U9PTW8_MYCSE</name>
<dbReference type="Pfam" id="PF01381">
    <property type="entry name" value="HTH_3"/>
    <property type="match status" value="1"/>
</dbReference>